<evidence type="ECO:0000313" key="2">
    <source>
        <dbReference type="Proteomes" id="UP000321618"/>
    </source>
</evidence>
<dbReference type="Proteomes" id="UP000321618">
    <property type="component" value="Unassembled WGS sequence"/>
</dbReference>
<reference evidence="1 2" key="1">
    <citation type="submission" date="2019-07" db="EMBL/GenBank/DDBJ databases">
        <title>Whole genome shotgun sequence of Lactobacillus crustorum NBRC 107159.</title>
        <authorList>
            <person name="Hosoyama A."/>
            <person name="Uohara A."/>
            <person name="Ohji S."/>
            <person name="Ichikawa N."/>
        </authorList>
    </citation>
    <scope>NUCLEOTIDE SEQUENCE [LARGE SCALE GENOMIC DNA]</scope>
    <source>
        <strain evidence="1 2">NBRC 107159</strain>
    </source>
</reference>
<name>A0AB34ACL6_9LACO</name>
<evidence type="ECO:0000313" key="1">
    <source>
        <dbReference type="EMBL" id="GEO76983.1"/>
    </source>
</evidence>
<dbReference type="AlphaFoldDB" id="A0AB34ACL6"/>
<gene>
    <name evidence="1" type="ORF">LCR01_14260</name>
</gene>
<organism evidence="1 2">
    <name type="scientific">Companilactobacillus crustorum</name>
    <dbReference type="NCBI Taxonomy" id="392416"/>
    <lineage>
        <taxon>Bacteria</taxon>
        <taxon>Bacillati</taxon>
        <taxon>Bacillota</taxon>
        <taxon>Bacilli</taxon>
        <taxon>Lactobacillales</taxon>
        <taxon>Lactobacillaceae</taxon>
        <taxon>Companilactobacillus</taxon>
    </lineage>
</organism>
<proteinExistence type="predicted"/>
<accession>A0AB34ACL6</accession>
<comment type="caution">
    <text evidence="1">The sequence shown here is derived from an EMBL/GenBank/DDBJ whole genome shotgun (WGS) entry which is preliminary data.</text>
</comment>
<dbReference type="EMBL" id="BJZM01000031">
    <property type="protein sequence ID" value="GEO76983.1"/>
    <property type="molecule type" value="Genomic_DNA"/>
</dbReference>
<protein>
    <submittedName>
        <fullName evidence="1">Uncharacterized protein</fullName>
    </submittedName>
</protein>
<sequence>MIGTLIDLRNNPTINHIANIGIAKTKNVKIYTTKLPKGLLFIKNVKTVRIKGNNNDMHNHLQ</sequence>